<dbReference type="InterPro" id="IPR000653">
    <property type="entry name" value="DegT/StrS_aminotransferase"/>
</dbReference>
<evidence type="ECO:0000313" key="6">
    <source>
        <dbReference type="EMBL" id="RXG29956.1"/>
    </source>
</evidence>
<dbReference type="InterPro" id="IPR015424">
    <property type="entry name" value="PyrdxlP-dep_Trfase"/>
</dbReference>
<proteinExistence type="inferred from homology"/>
<reference evidence="6 7" key="1">
    <citation type="submission" date="2018-07" db="EMBL/GenBank/DDBJ databases">
        <title>Leeuwenhoekiella genomics.</title>
        <authorList>
            <person name="Tahon G."/>
            <person name="Willems A."/>
        </authorList>
    </citation>
    <scope>NUCLEOTIDE SEQUENCE [LARGE SCALE GENOMIC DNA]</scope>
    <source>
        <strain evidence="6 7">LMG 1345</strain>
    </source>
</reference>
<evidence type="ECO:0000256" key="3">
    <source>
        <dbReference type="PIRSR" id="PIRSR000390-1"/>
    </source>
</evidence>
<dbReference type="Gene3D" id="3.90.1150.10">
    <property type="entry name" value="Aspartate Aminotransferase, domain 1"/>
    <property type="match status" value="1"/>
</dbReference>
<evidence type="ECO:0000256" key="1">
    <source>
        <dbReference type="ARBA" id="ARBA00022898"/>
    </source>
</evidence>
<organism evidence="6 7">
    <name type="scientific">Leeuwenhoekiella marinoflava</name>
    <dbReference type="NCBI Taxonomy" id="988"/>
    <lineage>
        <taxon>Bacteria</taxon>
        <taxon>Pseudomonadati</taxon>
        <taxon>Bacteroidota</taxon>
        <taxon>Flavobacteriia</taxon>
        <taxon>Flavobacteriales</taxon>
        <taxon>Flavobacteriaceae</taxon>
        <taxon>Leeuwenhoekiella</taxon>
    </lineage>
</organism>
<dbReference type="GO" id="GO:0030170">
    <property type="term" value="F:pyridoxal phosphate binding"/>
    <property type="evidence" value="ECO:0007669"/>
    <property type="project" value="TreeGrafter"/>
</dbReference>
<evidence type="ECO:0000313" key="7">
    <source>
        <dbReference type="Proteomes" id="UP000290608"/>
    </source>
</evidence>
<feature type="modified residue" description="N6-(pyridoxal phosphate)lysine" evidence="4">
    <location>
        <position position="188"/>
    </location>
</feature>
<accession>A0A4Q0PLZ1</accession>
<dbReference type="PANTHER" id="PTHR30244">
    <property type="entry name" value="TRANSAMINASE"/>
    <property type="match status" value="1"/>
</dbReference>
<dbReference type="PANTHER" id="PTHR30244:SF36">
    <property type="entry name" value="3-OXO-GLUCOSE-6-PHOSPHATE:GLUTAMATE AMINOTRANSFERASE"/>
    <property type="match status" value="1"/>
</dbReference>
<dbReference type="RefSeq" id="WP_073099108.1">
    <property type="nucleotide sequence ID" value="NZ_QOVL01000008.1"/>
</dbReference>
<dbReference type="CDD" id="cd00616">
    <property type="entry name" value="AHBA_syn"/>
    <property type="match status" value="1"/>
</dbReference>
<dbReference type="SUPFAM" id="SSF53383">
    <property type="entry name" value="PLP-dependent transferases"/>
    <property type="match status" value="1"/>
</dbReference>
<name>A0A4Q0PLZ1_9FLAO</name>
<dbReference type="GO" id="GO:0000271">
    <property type="term" value="P:polysaccharide biosynthetic process"/>
    <property type="evidence" value="ECO:0007669"/>
    <property type="project" value="TreeGrafter"/>
</dbReference>
<evidence type="ECO:0000256" key="2">
    <source>
        <dbReference type="ARBA" id="ARBA00037999"/>
    </source>
</evidence>
<dbReference type="EMBL" id="QOVL01000008">
    <property type="protein sequence ID" value="RXG29956.1"/>
    <property type="molecule type" value="Genomic_DNA"/>
</dbReference>
<protein>
    <submittedName>
        <fullName evidence="6">dTDP-4-amino-4,6-dideoxygalactose transaminase</fullName>
    </submittedName>
</protein>
<dbReference type="InterPro" id="IPR015421">
    <property type="entry name" value="PyrdxlP-dep_Trfase_major"/>
</dbReference>
<dbReference type="STRING" id="1122159.SAMN02745246_02025"/>
<sequence length="366" mass="40211">MIPFLDLKKLNAPYEDVFKTKFSEFLANGNYILGDAVVAFESQFANFCGTDYCIGTGSGLDALRLIFEAYKIQGKLKKGDSVLLAANSYIATVLAVLHAGLKPVFVEIESAIFNIDLELLSKPEASVKAILITHLYGQLGPMNAILAYAKEHDLLVVEDASQAHGATLQEKKAGSFGETAAFSFYPTKNLGALGDGGAITTSDANLATILKSLRNYGRSAAHTNEYVGFNSRLDALQALFLSEKLKSVSAENQTRQNLAIRYLAEIKNPLIKLPFWLGSANHVFYLFVILVKDRASFLSYLDLNGIGYLLHYPVPPYQQQALKSYAYLSFPITEHVANTCVSIPLNPVLSKLEIDRIIKVLNQYHA</sequence>
<evidence type="ECO:0000256" key="5">
    <source>
        <dbReference type="RuleBase" id="RU004508"/>
    </source>
</evidence>
<gene>
    <name evidence="6" type="ORF">DSL99_2012</name>
</gene>
<dbReference type="Gene3D" id="3.40.640.10">
    <property type="entry name" value="Type I PLP-dependent aspartate aminotransferase-like (Major domain)"/>
    <property type="match status" value="1"/>
</dbReference>
<dbReference type="PIRSF" id="PIRSF000390">
    <property type="entry name" value="PLP_StrS"/>
    <property type="match status" value="1"/>
</dbReference>
<dbReference type="GO" id="GO:0008483">
    <property type="term" value="F:transaminase activity"/>
    <property type="evidence" value="ECO:0007669"/>
    <property type="project" value="TreeGrafter"/>
</dbReference>
<dbReference type="InterPro" id="IPR015422">
    <property type="entry name" value="PyrdxlP-dep_Trfase_small"/>
</dbReference>
<keyword evidence="1 4" id="KW-0663">Pyridoxal phosphate</keyword>
<feature type="active site" description="Proton acceptor" evidence="3">
    <location>
        <position position="188"/>
    </location>
</feature>
<evidence type="ECO:0000256" key="4">
    <source>
        <dbReference type="PIRSR" id="PIRSR000390-2"/>
    </source>
</evidence>
<comment type="caution">
    <text evidence="6">The sequence shown here is derived from an EMBL/GenBank/DDBJ whole genome shotgun (WGS) entry which is preliminary data.</text>
</comment>
<dbReference type="Proteomes" id="UP000290608">
    <property type="component" value="Unassembled WGS sequence"/>
</dbReference>
<dbReference type="AlphaFoldDB" id="A0A4Q0PLZ1"/>
<comment type="similarity">
    <text evidence="2 5">Belongs to the DegT/DnrJ/EryC1 family.</text>
</comment>
<dbReference type="Pfam" id="PF01041">
    <property type="entry name" value="DegT_DnrJ_EryC1"/>
    <property type="match status" value="1"/>
</dbReference>